<dbReference type="PANTHER" id="PTHR43861:SF1">
    <property type="entry name" value="TRANS-ACONITATE 2-METHYLTRANSFERASE"/>
    <property type="match status" value="1"/>
</dbReference>
<evidence type="ECO:0000256" key="2">
    <source>
        <dbReference type="ARBA" id="ARBA00022679"/>
    </source>
</evidence>
<protein>
    <recommendedName>
        <fullName evidence="3">Methyltransferase domain-containing protein</fullName>
    </recommendedName>
</protein>
<dbReference type="GO" id="GO:0008168">
    <property type="term" value="F:methyltransferase activity"/>
    <property type="evidence" value="ECO:0007669"/>
    <property type="project" value="UniProtKB-KW"/>
</dbReference>
<evidence type="ECO:0000256" key="1">
    <source>
        <dbReference type="ARBA" id="ARBA00022603"/>
    </source>
</evidence>
<evidence type="ECO:0000259" key="3">
    <source>
        <dbReference type="Pfam" id="PF13649"/>
    </source>
</evidence>
<dbReference type="SUPFAM" id="SSF53335">
    <property type="entry name" value="S-adenosyl-L-methionine-dependent methyltransferases"/>
    <property type="match status" value="1"/>
</dbReference>
<name>A0A1G1WE19_9BACT</name>
<reference evidence="4 5" key="1">
    <citation type="journal article" date="2016" name="Nat. Commun.">
        <title>Thousands of microbial genomes shed light on interconnected biogeochemical processes in an aquifer system.</title>
        <authorList>
            <person name="Anantharaman K."/>
            <person name="Brown C.T."/>
            <person name="Hug L.A."/>
            <person name="Sharon I."/>
            <person name="Castelle C.J."/>
            <person name="Probst A.J."/>
            <person name="Thomas B.C."/>
            <person name="Singh A."/>
            <person name="Wilkins M.J."/>
            <person name="Karaoz U."/>
            <person name="Brodie E.L."/>
            <person name="Williams K.H."/>
            <person name="Hubbard S.S."/>
            <person name="Banfield J.F."/>
        </authorList>
    </citation>
    <scope>NUCLEOTIDE SEQUENCE [LARGE SCALE GENOMIC DNA]</scope>
</reference>
<dbReference type="EMBL" id="MHCS01000034">
    <property type="protein sequence ID" value="OGY25942.1"/>
    <property type="molecule type" value="Genomic_DNA"/>
</dbReference>
<proteinExistence type="predicted"/>
<evidence type="ECO:0000313" key="4">
    <source>
        <dbReference type="EMBL" id="OGY25942.1"/>
    </source>
</evidence>
<keyword evidence="1" id="KW-0489">Methyltransferase</keyword>
<dbReference type="InterPro" id="IPR041698">
    <property type="entry name" value="Methyltransf_25"/>
</dbReference>
<keyword evidence="2" id="KW-0808">Transferase</keyword>
<dbReference type="Gene3D" id="3.40.50.150">
    <property type="entry name" value="Vaccinia Virus protein VP39"/>
    <property type="match status" value="1"/>
</dbReference>
<accession>A0A1G1WE19</accession>
<gene>
    <name evidence="4" type="ORF">A2Z11_03305</name>
</gene>
<dbReference type="PANTHER" id="PTHR43861">
    <property type="entry name" value="TRANS-ACONITATE 2-METHYLTRANSFERASE-RELATED"/>
    <property type="match status" value="1"/>
</dbReference>
<dbReference type="Pfam" id="PF13649">
    <property type="entry name" value="Methyltransf_25"/>
    <property type="match status" value="1"/>
</dbReference>
<organism evidence="4 5">
    <name type="scientific">Candidatus Woykebacteria bacterium RBG_16_43_9</name>
    <dbReference type="NCBI Taxonomy" id="1802596"/>
    <lineage>
        <taxon>Bacteria</taxon>
        <taxon>Candidatus Woykeibacteriota</taxon>
    </lineage>
</organism>
<comment type="caution">
    <text evidence="4">The sequence shown here is derived from an EMBL/GenBank/DDBJ whole genome shotgun (WGS) entry which is preliminary data.</text>
</comment>
<dbReference type="InterPro" id="IPR029063">
    <property type="entry name" value="SAM-dependent_MTases_sf"/>
</dbReference>
<evidence type="ECO:0000313" key="5">
    <source>
        <dbReference type="Proteomes" id="UP000176389"/>
    </source>
</evidence>
<dbReference type="STRING" id="1802596.A2Z11_03305"/>
<sequence>MDQIVKIYNKVAPEISKVYKQQSHIIGIDNFCKTLKPGSRILDLGCGMGKDISIFSAKGFEAVGVDGSVGMIKQARRRYPNEKFFVMDVRRLKLPDSYFDAVWSWSVLTHLSNQDKKTVLTEVNRVLKKNGTFSQMVWRGRGLFINKDVYPRSHYLLSTSSWRKLYDETGFVDLETKIIKSRRRDSLRLTAKKLFPQAP</sequence>
<dbReference type="Proteomes" id="UP000176389">
    <property type="component" value="Unassembled WGS sequence"/>
</dbReference>
<dbReference type="GO" id="GO:0032259">
    <property type="term" value="P:methylation"/>
    <property type="evidence" value="ECO:0007669"/>
    <property type="project" value="UniProtKB-KW"/>
</dbReference>
<dbReference type="CDD" id="cd02440">
    <property type="entry name" value="AdoMet_MTases"/>
    <property type="match status" value="1"/>
</dbReference>
<dbReference type="AlphaFoldDB" id="A0A1G1WE19"/>
<feature type="domain" description="Methyltransferase" evidence="3">
    <location>
        <begin position="41"/>
        <end position="131"/>
    </location>
</feature>